<proteinExistence type="predicted"/>
<evidence type="ECO:0000313" key="3">
    <source>
        <dbReference type="Proteomes" id="UP000254866"/>
    </source>
</evidence>
<evidence type="ECO:0000313" key="2">
    <source>
        <dbReference type="EMBL" id="RDL40763.1"/>
    </source>
</evidence>
<organism evidence="2 3">
    <name type="scientific">Venustampulla echinocandica</name>
    <dbReference type="NCBI Taxonomy" id="2656787"/>
    <lineage>
        <taxon>Eukaryota</taxon>
        <taxon>Fungi</taxon>
        <taxon>Dikarya</taxon>
        <taxon>Ascomycota</taxon>
        <taxon>Pezizomycotina</taxon>
        <taxon>Leotiomycetes</taxon>
        <taxon>Helotiales</taxon>
        <taxon>Pleuroascaceae</taxon>
        <taxon>Venustampulla</taxon>
    </lineage>
</organism>
<reference evidence="2 3" key="1">
    <citation type="journal article" date="2018" name="IMA Fungus">
        <title>IMA Genome-F 9: Draft genome sequence of Annulohypoxylon stygium, Aspergillus mulundensis, Berkeleyomyces basicola (syn. Thielaviopsis basicola), Ceratocystis smalleyi, two Cercospora beticola strains, Coleophoma cylindrospora, Fusarium fracticaudum, Phialophora cf. hyalina, and Morchella septimelata.</title>
        <authorList>
            <person name="Wingfield B.D."/>
            <person name="Bills G.F."/>
            <person name="Dong Y."/>
            <person name="Huang W."/>
            <person name="Nel W.J."/>
            <person name="Swalarsk-Parry B.S."/>
            <person name="Vaghefi N."/>
            <person name="Wilken P.M."/>
            <person name="An Z."/>
            <person name="de Beer Z.W."/>
            <person name="De Vos L."/>
            <person name="Chen L."/>
            <person name="Duong T.A."/>
            <person name="Gao Y."/>
            <person name="Hammerbacher A."/>
            <person name="Kikkert J.R."/>
            <person name="Li Y."/>
            <person name="Li H."/>
            <person name="Li K."/>
            <person name="Li Q."/>
            <person name="Liu X."/>
            <person name="Ma X."/>
            <person name="Naidoo K."/>
            <person name="Pethybridge S.J."/>
            <person name="Sun J."/>
            <person name="Steenkamp E.T."/>
            <person name="van der Nest M.A."/>
            <person name="van Wyk S."/>
            <person name="Wingfield M.J."/>
            <person name="Xiong C."/>
            <person name="Yue Q."/>
            <person name="Zhang X."/>
        </authorList>
    </citation>
    <scope>NUCLEOTIDE SEQUENCE [LARGE SCALE GENOMIC DNA]</scope>
    <source>
        <strain evidence="2 3">BP 5553</strain>
    </source>
</reference>
<feature type="compositionally biased region" description="Polar residues" evidence="1">
    <location>
        <begin position="307"/>
        <end position="321"/>
    </location>
</feature>
<accession>A0A370TZ09</accession>
<name>A0A370TZ09_9HELO</name>
<keyword evidence="3" id="KW-1185">Reference proteome</keyword>
<dbReference type="EMBL" id="NPIC01000001">
    <property type="protein sequence ID" value="RDL40763.1"/>
    <property type="molecule type" value="Genomic_DNA"/>
</dbReference>
<feature type="compositionally biased region" description="Basic and acidic residues" evidence="1">
    <location>
        <begin position="295"/>
        <end position="306"/>
    </location>
</feature>
<dbReference type="RefSeq" id="XP_031873419.1">
    <property type="nucleotide sequence ID" value="XM_032009365.1"/>
</dbReference>
<feature type="region of interest" description="Disordered" evidence="1">
    <location>
        <begin position="295"/>
        <end position="336"/>
    </location>
</feature>
<gene>
    <name evidence="2" type="ORF">BP5553_00742</name>
</gene>
<comment type="caution">
    <text evidence="2">The sequence shown here is derived from an EMBL/GenBank/DDBJ whole genome shotgun (WGS) entry which is preliminary data.</text>
</comment>
<dbReference type="AlphaFoldDB" id="A0A370TZ09"/>
<evidence type="ECO:0000256" key="1">
    <source>
        <dbReference type="SAM" id="MobiDB-lite"/>
    </source>
</evidence>
<dbReference type="GeneID" id="43593591"/>
<protein>
    <submittedName>
        <fullName evidence="2">Uncharacterized protein</fullName>
    </submittedName>
</protein>
<sequence>MAEYVSQIAQLRAKVARGGVIDFEPHYTVAKKVIESLLPSHMQEAREYVTERMLWEMFFRDPFCGVPLNKFAWPTVTQQALFTRYSAALTEMMVLPGAYSDLPQSDISQLDQTINLLQRSLETSKKMIDDGNQTEAQLNIQIAEALNLEGELRTDIAEARNLEEGLRTEIEVLLRRISKRDQTVSLLQRSIETSKKKIDDGNQTEAQLNIQIAEANSTTEIEMLLGNRAPTVNGKEDYLFAQVGELMVQTKQKNEEVQTLNKELNSLRRSQNKLTKSNEGLADEVKKLKLEVRDARKKQKVVERTLQKNQKQSEPNLQSKGKPSEPKHPFGDWGAQ</sequence>
<dbReference type="Proteomes" id="UP000254866">
    <property type="component" value="Unassembled WGS sequence"/>
</dbReference>